<evidence type="ECO:0000256" key="1">
    <source>
        <dbReference type="ARBA" id="ARBA00004123"/>
    </source>
</evidence>
<accession>A0A6A6QCL6</accession>
<dbReference type="GO" id="GO:0006999">
    <property type="term" value="P:nuclear pore organization"/>
    <property type="evidence" value="ECO:0007669"/>
    <property type="project" value="TreeGrafter"/>
</dbReference>
<evidence type="ECO:0000256" key="2">
    <source>
        <dbReference type="ARBA" id="ARBA00005892"/>
    </source>
</evidence>
<evidence type="ECO:0000256" key="5">
    <source>
        <dbReference type="SAM" id="MobiDB-lite"/>
    </source>
</evidence>
<evidence type="ECO:0000313" key="7">
    <source>
        <dbReference type="Proteomes" id="UP000799750"/>
    </source>
</evidence>
<dbReference type="InterPro" id="IPR021827">
    <property type="entry name" value="Nup186/Nup192/Nup205"/>
</dbReference>
<dbReference type="Pfam" id="PF11894">
    <property type="entry name" value="Nup192"/>
    <property type="match status" value="1"/>
</dbReference>
<protein>
    <recommendedName>
        <fullName evidence="8">Nuclear pore complex subunit Nup192</fullName>
    </recommendedName>
</protein>
<sequence>MGDSDSLEGLHGLHQDLLALAESGVLVVDRLKDQLDRRIHEFKALLDKPEKNAASRNTLTSGRITIDDEEYEINDDFKQQTIQLADSLNLDELKSAALFHAAQQGAQDFDRSPLMTAILQFQNRRQFLLECLRVIIRLSIRESEEAIAQPKLIDFGDYIRDIVGATDTSNANAHAYWGKCLASLNDMELWLQQLAEREQSAQVMGQIPSSEAVETNDFQRKSLIKQHESLSAICTDLIKPYANLENFRSLLGKIKRLDKHDLVTIHYVPILICFINYLNPDSGPCTTAEARSLTKEIVSKDGEAWGLRNLQAATIVWWLAEYSGRYIEANANDAALRVADPRAEAEERSAQFMDALKDGAFHFMLSISQDIKPSKWYDPAKAGLVSHLIHETPVLPSDTSPQPLEYFKTLLMEQMQSFVEAFVTNMPDTLRKLKAEEDEQRKLLHSRFQRGPVEYELHLERFLIIIGYAFDGFPEEADQLFWSDPEGNLFGFLQWAAKRQPTPRIAAFCEMLKALSNGPECADAAHKFLLDEGGSSSGKIRRTSSLSYTHIFNELYELGLNIHEPRKTTQGTLFPTAQNPVDQIVEPESAMMLESYLRLLGHLCRESKEARTWMIDHNNLDVKGLYLKLCVDKVESRLRASVFSALAALLTDKTPPIATVMWSDLDKWTASGFVVDARQSNIANATSPQNLWEVLASGYDESYALVELLRALVQPYAFDYELRDSLPFPETLGSTHRPQAGIDAYVDFVVGRVFGVKCGELPDGLQRQVLRWNCLNFISTSLDSFNDHLLIIANKSNIAVDSVIHTSSLQRYVELHPSTRVMDWLFNEKVLKELFSTAIQNESAVDDAPEDSPLVLSLILSIKTMDRLLTLQPTYLDIVRPLLKLSSSQHRKSVSNPVLASFEDAVLSSLDIVTRLGFYCGSGHTELAVVSLRLLEKLASSRKLVVSPTAGFGQRPSRSKVVGIMEKDNNAERISRSLVDVMKQDERELETQSEAPGYIIKNHILDFLNSCLVTVPNRPTIAHLLLGFSCGNNDVSIAPGSLWDNHVSLFHAILHLTVEYPDTDGEQYVTWMSNIKRKCLEVLNKLWKSPLTSDLVMEELRDFDFAFAEATTLQTVDANTLWDGETIDSVDFLLAGLGSSAVAFQNFLRQRSLFCEYTAKELRYNDRAGMPTQKARIQSSLLGTTVFPGGDQQQNPTIFDIFDFMELEVNDAYSPPPLIHLNGLDLDVCRKDEQGLEIYDLDLVGELIGLRSNELIQSGVINNTSSDHATSHGNDSRQGVTVSAPNSKQELDAEIGDILSCLLSNNERARIVRLQEEALKAWAQLTTVTLQSCDFEPGVRIAFILQTLQVMLPKLEKSYEDSSDAAVELSGLAGALIQSIDFDSTTFEKTQTGDFANDRLSQLFRIALVGVLGAGSTAELRQACYHISYRYLRGTSKKSTKGSPLGRHSLSTVKHSGDRLIEILCDDAYAGTGTCKVSALLFLDALVAMCMREGSKYMMEAFVRLNFVSVLVDHIKHIPTELKAATAQEVPVFLSYYDASLALLVRISQTKLGAAQVLNAGLFQSIQESQIFSADPDIGLEFENPNALKKYFDLMLSVLRIIDAAVLSRGPQNDQTLFQAREFLRENRNSMVAVFKRNVKVGGLQDVDTDLSDLVDCFTVLVSATGFLEYENKATSQRATRNMFS</sequence>
<dbReference type="GO" id="GO:0044611">
    <property type="term" value="C:nuclear pore inner ring"/>
    <property type="evidence" value="ECO:0007669"/>
    <property type="project" value="TreeGrafter"/>
</dbReference>
<evidence type="ECO:0008006" key="8">
    <source>
        <dbReference type="Google" id="ProtNLM"/>
    </source>
</evidence>
<comment type="similarity">
    <text evidence="2">Belongs to the NUP186/NUP192/NUP205 family.</text>
</comment>
<feature type="region of interest" description="Disordered" evidence="5">
    <location>
        <begin position="1264"/>
        <end position="1284"/>
    </location>
</feature>
<evidence type="ECO:0000313" key="6">
    <source>
        <dbReference type="EMBL" id="KAF2489804.1"/>
    </source>
</evidence>
<keyword evidence="7" id="KW-1185">Reference proteome</keyword>
<name>A0A6A6QCL6_9PEZI</name>
<dbReference type="EMBL" id="MU004198">
    <property type="protein sequence ID" value="KAF2489804.1"/>
    <property type="molecule type" value="Genomic_DNA"/>
</dbReference>
<evidence type="ECO:0000256" key="4">
    <source>
        <dbReference type="ARBA" id="ARBA00023242"/>
    </source>
</evidence>
<dbReference type="GO" id="GO:0017056">
    <property type="term" value="F:structural constituent of nuclear pore"/>
    <property type="evidence" value="ECO:0007669"/>
    <property type="project" value="TreeGrafter"/>
</dbReference>
<reference evidence="6" key="1">
    <citation type="journal article" date="2020" name="Stud. Mycol.">
        <title>101 Dothideomycetes genomes: a test case for predicting lifestyles and emergence of pathogens.</title>
        <authorList>
            <person name="Haridas S."/>
            <person name="Albert R."/>
            <person name="Binder M."/>
            <person name="Bloem J."/>
            <person name="Labutti K."/>
            <person name="Salamov A."/>
            <person name="Andreopoulos B."/>
            <person name="Baker S."/>
            <person name="Barry K."/>
            <person name="Bills G."/>
            <person name="Bluhm B."/>
            <person name="Cannon C."/>
            <person name="Castanera R."/>
            <person name="Culley D."/>
            <person name="Daum C."/>
            <person name="Ezra D."/>
            <person name="Gonzalez J."/>
            <person name="Henrissat B."/>
            <person name="Kuo A."/>
            <person name="Liang C."/>
            <person name="Lipzen A."/>
            <person name="Lutzoni F."/>
            <person name="Magnuson J."/>
            <person name="Mondo S."/>
            <person name="Nolan M."/>
            <person name="Ohm R."/>
            <person name="Pangilinan J."/>
            <person name="Park H.-J."/>
            <person name="Ramirez L."/>
            <person name="Alfaro M."/>
            <person name="Sun H."/>
            <person name="Tritt A."/>
            <person name="Yoshinaga Y."/>
            <person name="Zwiers L.-H."/>
            <person name="Turgeon B."/>
            <person name="Goodwin S."/>
            <person name="Spatafora J."/>
            <person name="Crous P."/>
            <person name="Grigoriev I."/>
        </authorList>
    </citation>
    <scope>NUCLEOTIDE SEQUENCE</scope>
    <source>
        <strain evidence="6">CBS 269.34</strain>
    </source>
</reference>
<evidence type="ECO:0000256" key="3">
    <source>
        <dbReference type="ARBA" id="ARBA00022448"/>
    </source>
</evidence>
<dbReference type="Proteomes" id="UP000799750">
    <property type="component" value="Unassembled WGS sequence"/>
</dbReference>
<comment type="subcellular location">
    <subcellularLocation>
        <location evidence="1">Nucleus</location>
    </subcellularLocation>
</comment>
<proteinExistence type="inferred from homology"/>
<dbReference type="PANTHER" id="PTHR31344:SF0">
    <property type="entry name" value="NUCLEAR PORE COMPLEX PROTEIN NUP205"/>
    <property type="match status" value="1"/>
</dbReference>
<gene>
    <name evidence="6" type="ORF">BU16DRAFT_622412</name>
</gene>
<keyword evidence="3" id="KW-0813">Transport</keyword>
<keyword evidence="4" id="KW-0539">Nucleus</keyword>
<dbReference type="OrthoDB" id="2019644at2759"/>
<dbReference type="PANTHER" id="PTHR31344">
    <property type="entry name" value="NUCLEAR PORE COMPLEX PROTEIN NUP205"/>
    <property type="match status" value="1"/>
</dbReference>
<organism evidence="6 7">
    <name type="scientific">Lophium mytilinum</name>
    <dbReference type="NCBI Taxonomy" id="390894"/>
    <lineage>
        <taxon>Eukaryota</taxon>
        <taxon>Fungi</taxon>
        <taxon>Dikarya</taxon>
        <taxon>Ascomycota</taxon>
        <taxon>Pezizomycotina</taxon>
        <taxon>Dothideomycetes</taxon>
        <taxon>Pleosporomycetidae</taxon>
        <taxon>Mytilinidiales</taxon>
        <taxon>Mytilinidiaceae</taxon>
        <taxon>Lophium</taxon>
    </lineage>
</organism>